<evidence type="ECO:0000256" key="1">
    <source>
        <dbReference type="SAM" id="MobiDB-lite"/>
    </source>
</evidence>
<dbReference type="Proteomes" id="UP001196413">
    <property type="component" value="Unassembled WGS sequence"/>
</dbReference>
<comment type="caution">
    <text evidence="2">The sequence shown here is derived from an EMBL/GenBank/DDBJ whole genome shotgun (WGS) entry which is preliminary data.</text>
</comment>
<name>A0AAD5QPV7_PARTN</name>
<proteinExistence type="predicted"/>
<dbReference type="AlphaFoldDB" id="A0AAD5QPV7"/>
<accession>A0AAD5QPV7</accession>
<sequence length="115" mass="12808">MCNEKLDEKCVYLVNNDRSIRSVPKDQAAPSVARRDLFGHMELKTVFEKVVQPHLIYSGKRSEDPLPSSMKSGAFDAQNGSGAAGIRQRSVRNSVKIALKPFSYKIVCGYFLGKE</sequence>
<protein>
    <submittedName>
        <fullName evidence="2">Uncharacterized protein</fullName>
    </submittedName>
</protein>
<gene>
    <name evidence="2" type="ORF">KIN20_015418</name>
</gene>
<reference evidence="2" key="1">
    <citation type="submission" date="2021-06" db="EMBL/GenBank/DDBJ databases">
        <title>Parelaphostrongylus tenuis whole genome reference sequence.</title>
        <authorList>
            <person name="Garwood T.J."/>
            <person name="Larsen P.A."/>
            <person name="Fountain-Jones N.M."/>
            <person name="Garbe J.R."/>
            <person name="Macchietto M.G."/>
            <person name="Kania S.A."/>
            <person name="Gerhold R.W."/>
            <person name="Richards J.E."/>
            <person name="Wolf T.M."/>
        </authorList>
    </citation>
    <scope>NUCLEOTIDE SEQUENCE</scope>
    <source>
        <strain evidence="2">MNPRO001-30</strain>
        <tissue evidence="2">Meninges</tissue>
    </source>
</reference>
<organism evidence="2 3">
    <name type="scientific">Parelaphostrongylus tenuis</name>
    <name type="common">Meningeal worm</name>
    <dbReference type="NCBI Taxonomy" id="148309"/>
    <lineage>
        <taxon>Eukaryota</taxon>
        <taxon>Metazoa</taxon>
        <taxon>Ecdysozoa</taxon>
        <taxon>Nematoda</taxon>
        <taxon>Chromadorea</taxon>
        <taxon>Rhabditida</taxon>
        <taxon>Rhabditina</taxon>
        <taxon>Rhabditomorpha</taxon>
        <taxon>Strongyloidea</taxon>
        <taxon>Metastrongylidae</taxon>
        <taxon>Parelaphostrongylus</taxon>
    </lineage>
</organism>
<keyword evidence="3" id="KW-1185">Reference proteome</keyword>
<evidence type="ECO:0000313" key="3">
    <source>
        <dbReference type="Proteomes" id="UP001196413"/>
    </source>
</evidence>
<evidence type="ECO:0000313" key="2">
    <source>
        <dbReference type="EMBL" id="KAJ1357294.1"/>
    </source>
</evidence>
<feature type="region of interest" description="Disordered" evidence="1">
    <location>
        <begin position="61"/>
        <end position="81"/>
    </location>
</feature>
<dbReference type="EMBL" id="JAHQIW010003090">
    <property type="protein sequence ID" value="KAJ1357294.1"/>
    <property type="molecule type" value="Genomic_DNA"/>
</dbReference>